<accession>A0ABT3R7N9</accession>
<evidence type="ECO:0000256" key="1">
    <source>
        <dbReference type="ARBA" id="ARBA00004141"/>
    </source>
</evidence>
<evidence type="ECO:0000256" key="3">
    <source>
        <dbReference type="ARBA" id="ARBA00022989"/>
    </source>
</evidence>
<comment type="subcellular location">
    <subcellularLocation>
        <location evidence="1">Membrane</location>
        <topology evidence="1">Multi-pass membrane protein</topology>
    </subcellularLocation>
</comment>
<evidence type="ECO:0000313" key="7">
    <source>
        <dbReference type="EMBL" id="MCX2725310.1"/>
    </source>
</evidence>
<feature type="transmembrane region" description="Helical" evidence="5">
    <location>
        <begin position="42"/>
        <end position="71"/>
    </location>
</feature>
<dbReference type="InterPro" id="IPR012340">
    <property type="entry name" value="NA-bd_OB-fold"/>
</dbReference>
<dbReference type="Gene3D" id="2.40.50.140">
    <property type="entry name" value="Nucleic acid-binding proteins"/>
    <property type="match status" value="1"/>
</dbReference>
<gene>
    <name evidence="7" type="ORF">ON753_23625</name>
</gene>
<dbReference type="Pfam" id="PF01957">
    <property type="entry name" value="NfeD"/>
    <property type="match status" value="1"/>
</dbReference>
<protein>
    <submittedName>
        <fullName evidence="7">NfeD family protein</fullName>
    </submittedName>
</protein>
<dbReference type="InterPro" id="IPR002810">
    <property type="entry name" value="NfeD-like_C"/>
</dbReference>
<proteinExistence type="predicted"/>
<evidence type="ECO:0000259" key="6">
    <source>
        <dbReference type="Pfam" id="PF01957"/>
    </source>
</evidence>
<keyword evidence="4 5" id="KW-0472">Membrane</keyword>
<dbReference type="PANTHER" id="PTHR33507:SF3">
    <property type="entry name" value="INNER MEMBRANE PROTEIN YBBJ"/>
    <property type="match status" value="1"/>
</dbReference>
<organism evidence="7 8">
    <name type="scientific">Roseibium salinum</name>
    <dbReference type="NCBI Taxonomy" id="1604349"/>
    <lineage>
        <taxon>Bacteria</taxon>
        <taxon>Pseudomonadati</taxon>
        <taxon>Pseudomonadota</taxon>
        <taxon>Alphaproteobacteria</taxon>
        <taxon>Hyphomicrobiales</taxon>
        <taxon>Stappiaceae</taxon>
        <taxon>Roseibium</taxon>
    </lineage>
</organism>
<sequence>MIESTIRALGPWSWFVLGLFLLGLEILAPGTIFLWFGLSALAVGLIALVFDFSWQVDVSLFVLLSVVSLLIGRRLMRQLVSEKGDPGLNQRGSRYVGREFTLTTPLREGAGNLSVDDTIWRITGPDLPAGTKVRVEAVEGARLVVAPASAKQTLHAR</sequence>
<reference evidence="7 8" key="1">
    <citation type="journal article" date="2016" name="Int. J. Syst. Evol. Microbiol.">
        <title>Labrenzia salina sp. nov., isolated from the rhizosphere of the halophyte Arthrocnemum macrostachyum.</title>
        <authorList>
            <person name="Camacho M."/>
            <person name="Redondo-Gomez S."/>
            <person name="Rodriguez-Llorente I."/>
            <person name="Rohde M."/>
            <person name="Sproer C."/>
            <person name="Schumann P."/>
            <person name="Klenk H.P."/>
            <person name="Montero-Calasanz M.D.C."/>
        </authorList>
    </citation>
    <scope>NUCLEOTIDE SEQUENCE [LARGE SCALE GENOMIC DNA]</scope>
    <source>
        <strain evidence="7 8">DSM 29163</strain>
    </source>
</reference>
<evidence type="ECO:0000256" key="5">
    <source>
        <dbReference type="SAM" id="Phobius"/>
    </source>
</evidence>
<feature type="domain" description="NfeD-like C-terminal" evidence="6">
    <location>
        <begin position="94"/>
        <end position="147"/>
    </location>
</feature>
<comment type="caution">
    <text evidence="7">The sequence shown here is derived from an EMBL/GenBank/DDBJ whole genome shotgun (WGS) entry which is preliminary data.</text>
</comment>
<evidence type="ECO:0000256" key="2">
    <source>
        <dbReference type="ARBA" id="ARBA00022692"/>
    </source>
</evidence>
<keyword evidence="3 5" id="KW-1133">Transmembrane helix</keyword>
<keyword evidence="8" id="KW-1185">Reference proteome</keyword>
<keyword evidence="2 5" id="KW-0812">Transmembrane</keyword>
<dbReference type="EMBL" id="JAPEVI010000003">
    <property type="protein sequence ID" value="MCX2725310.1"/>
    <property type="molecule type" value="Genomic_DNA"/>
</dbReference>
<evidence type="ECO:0000256" key="4">
    <source>
        <dbReference type="ARBA" id="ARBA00023136"/>
    </source>
</evidence>
<dbReference type="PANTHER" id="PTHR33507">
    <property type="entry name" value="INNER MEMBRANE PROTEIN YBBJ"/>
    <property type="match status" value="1"/>
</dbReference>
<dbReference type="Proteomes" id="UP001300261">
    <property type="component" value="Unassembled WGS sequence"/>
</dbReference>
<feature type="transmembrane region" description="Helical" evidence="5">
    <location>
        <begin position="12"/>
        <end position="36"/>
    </location>
</feature>
<dbReference type="InterPro" id="IPR052165">
    <property type="entry name" value="Membrane_assoc_protease"/>
</dbReference>
<dbReference type="RefSeq" id="WP_265966116.1">
    <property type="nucleotide sequence ID" value="NZ_JAPEVI010000003.1"/>
</dbReference>
<name>A0ABT3R7N9_9HYPH</name>
<evidence type="ECO:0000313" key="8">
    <source>
        <dbReference type="Proteomes" id="UP001300261"/>
    </source>
</evidence>